<dbReference type="Proteomes" id="UP000607559">
    <property type="component" value="Unassembled WGS sequence"/>
</dbReference>
<organism evidence="3 4">
    <name type="scientific">Puia dinghuensis</name>
    <dbReference type="NCBI Taxonomy" id="1792502"/>
    <lineage>
        <taxon>Bacteria</taxon>
        <taxon>Pseudomonadati</taxon>
        <taxon>Bacteroidota</taxon>
        <taxon>Chitinophagia</taxon>
        <taxon>Chitinophagales</taxon>
        <taxon>Chitinophagaceae</taxon>
        <taxon>Puia</taxon>
    </lineage>
</organism>
<comment type="caution">
    <text evidence="3">The sequence shown here is derived from an EMBL/GenBank/DDBJ whole genome shotgun (WGS) entry which is preliminary data.</text>
</comment>
<keyword evidence="2" id="KW-0732">Signal</keyword>
<feature type="compositionally biased region" description="Low complexity" evidence="1">
    <location>
        <begin position="498"/>
        <end position="512"/>
    </location>
</feature>
<dbReference type="Gene3D" id="1.25.40.10">
    <property type="entry name" value="Tetratricopeptide repeat domain"/>
    <property type="match status" value="2"/>
</dbReference>
<feature type="signal peptide" evidence="2">
    <location>
        <begin position="1"/>
        <end position="20"/>
    </location>
</feature>
<gene>
    <name evidence="3" type="ORF">GCM10011511_13480</name>
</gene>
<sequence>MARKIWLFGVFFSCCLAAFAQEGVDYTLVKPKKWENRTLASENSNNGHKIKRVRRFIQNTITHYNYYYNANVKLDMIMARAKAAFKEDYTRLLPFYNYSLDATASQKRELDSVIYKCTMGILIHDTRDDWMDNLYLLIGRTYYLKKDFDSAFITFQFLNWAFAPKDKEGNDQPIGSNYNKDEGTSADKVATKEHPNIAQKVLSTPPSRNDALIWKIRTYIAKEEFPQASGLIEILVHDPQFPPRLQPSLQEVRALWFYKQNIYDSAAFYLERALPAAETREETARWEYLIAQLYEKTGNSYLAKTWYEKTVNHTYNPVLEIYARLNAIRQNKEGGEDYIAHNIQALVKMAHRDRYESYRDIIYFTAAQMELERNNKPGAVSDLRLCIKYSVGSTNNQRNKAFLQLANLSFEAKDYRSAKNFYDSLNLTAADRETLGDISWLTDRKAALAILVRQLQVLDRQDSLQRIAALPPAQRDAYIKKLVRTLRRQQGLRDEADSSFSPSPLNNSNTTPDLFAASSGADWYFDNQSIKAKGYSTFKEKWGNRPNVDNWQVAALARNSLATRSGARGAPDLSDSATRAISLTTIDFKSLLANLPLTPEKMKKSMDSVENALFTLGRTYQDGIPDYVFAINAYDSLLGKFPDTRRRQETLFNLYYCYKKLGDEENARRILALLNSTYPTGAFTARLANPDSATEGPGSLKARATQQYEKVYNDFIEGRFDEALAEKNIADSLYGDKYWTPQLLYIESVYFIHTRQDARARIELTGITTKWPKTPMAEKAARMLDVLGRRKQIEEYLTRLQVTRATEDEVVAPQFDTAAQAAANRRPRLVRNDSNLLVKVPVKKPTVAGPGDKLKTDTASLTKINMDADRLASLHRLQDSLQKAMLQAKADSVQSAILKHKADSIAAAVQKLQADSTQLAAKLRTLNSVFSLTPDQPHAVILVLDKVDPVYVSEAGNAFNRYNIETFYSKSLKTENAALSDSLKLVIISKFDNANDALEYYKNVKALAPRQIVPWMPAGKYTFLIISTSNLNLLLDNKDMPAYRKFLSAAYPTIF</sequence>
<dbReference type="RefSeq" id="WP_188929798.1">
    <property type="nucleotide sequence ID" value="NZ_BMJC01000001.1"/>
</dbReference>
<feature type="chain" id="PRO_5035159157" description="Tetratricopeptide repeat protein" evidence="2">
    <location>
        <begin position="21"/>
        <end position="1055"/>
    </location>
</feature>
<name>A0A8J2UAW4_9BACT</name>
<dbReference type="InterPro" id="IPR011990">
    <property type="entry name" value="TPR-like_helical_dom_sf"/>
</dbReference>
<dbReference type="EMBL" id="BMJC01000001">
    <property type="protein sequence ID" value="GGA91434.1"/>
    <property type="molecule type" value="Genomic_DNA"/>
</dbReference>
<reference evidence="3" key="2">
    <citation type="submission" date="2020-09" db="EMBL/GenBank/DDBJ databases">
        <authorList>
            <person name="Sun Q."/>
            <person name="Zhou Y."/>
        </authorList>
    </citation>
    <scope>NUCLEOTIDE SEQUENCE</scope>
    <source>
        <strain evidence="3">CGMCC 1.15448</strain>
    </source>
</reference>
<evidence type="ECO:0008006" key="5">
    <source>
        <dbReference type="Google" id="ProtNLM"/>
    </source>
</evidence>
<feature type="region of interest" description="Disordered" evidence="1">
    <location>
        <begin position="493"/>
        <end position="512"/>
    </location>
</feature>
<evidence type="ECO:0000256" key="2">
    <source>
        <dbReference type="SAM" id="SignalP"/>
    </source>
</evidence>
<accession>A0A8J2UAW4</accession>
<evidence type="ECO:0000313" key="3">
    <source>
        <dbReference type="EMBL" id="GGA91434.1"/>
    </source>
</evidence>
<evidence type="ECO:0000256" key="1">
    <source>
        <dbReference type="SAM" id="MobiDB-lite"/>
    </source>
</evidence>
<protein>
    <recommendedName>
        <fullName evidence="5">Tetratricopeptide repeat protein</fullName>
    </recommendedName>
</protein>
<evidence type="ECO:0000313" key="4">
    <source>
        <dbReference type="Proteomes" id="UP000607559"/>
    </source>
</evidence>
<reference evidence="3" key="1">
    <citation type="journal article" date="2014" name="Int. J. Syst. Evol. Microbiol.">
        <title>Complete genome sequence of Corynebacterium casei LMG S-19264T (=DSM 44701T), isolated from a smear-ripened cheese.</title>
        <authorList>
            <consortium name="US DOE Joint Genome Institute (JGI-PGF)"/>
            <person name="Walter F."/>
            <person name="Albersmeier A."/>
            <person name="Kalinowski J."/>
            <person name="Ruckert C."/>
        </authorList>
    </citation>
    <scope>NUCLEOTIDE SEQUENCE</scope>
    <source>
        <strain evidence="3">CGMCC 1.15448</strain>
    </source>
</reference>
<dbReference type="AlphaFoldDB" id="A0A8J2UAW4"/>
<proteinExistence type="predicted"/>
<keyword evidence="4" id="KW-1185">Reference proteome</keyword>